<dbReference type="EMBL" id="JAGGMS010000001">
    <property type="protein sequence ID" value="MBP2183813.1"/>
    <property type="molecule type" value="Genomic_DNA"/>
</dbReference>
<dbReference type="RefSeq" id="WP_209666922.1">
    <property type="nucleotide sequence ID" value="NZ_JAGGMS010000001.1"/>
</dbReference>
<name>A0ABS4PWK7_9PSEU</name>
<evidence type="ECO:0000256" key="1">
    <source>
        <dbReference type="SAM" id="MobiDB-lite"/>
    </source>
</evidence>
<feature type="region of interest" description="Disordered" evidence="1">
    <location>
        <begin position="1"/>
        <end position="27"/>
    </location>
</feature>
<proteinExistence type="predicted"/>
<reference evidence="2 3" key="1">
    <citation type="submission" date="2021-03" db="EMBL/GenBank/DDBJ databases">
        <title>Sequencing the genomes of 1000 actinobacteria strains.</title>
        <authorList>
            <person name="Klenk H.-P."/>
        </authorList>
    </citation>
    <scope>NUCLEOTIDE SEQUENCE [LARGE SCALE GENOMIC DNA]</scope>
    <source>
        <strain evidence="2 3">DSM 45510</strain>
    </source>
</reference>
<accession>A0ABS4PWK7</accession>
<protein>
    <submittedName>
        <fullName evidence="2">Uncharacterized protein</fullName>
    </submittedName>
</protein>
<organism evidence="2 3">
    <name type="scientific">Amycolatopsis magusensis</name>
    <dbReference type="NCBI Taxonomy" id="882444"/>
    <lineage>
        <taxon>Bacteria</taxon>
        <taxon>Bacillati</taxon>
        <taxon>Actinomycetota</taxon>
        <taxon>Actinomycetes</taxon>
        <taxon>Pseudonocardiales</taxon>
        <taxon>Pseudonocardiaceae</taxon>
        <taxon>Amycolatopsis</taxon>
    </lineage>
</organism>
<evidence type="ECO:0000313" key="3">
    <source>
        <dbReference type="Proteomes" id="UP000741013"/>
    </source>
</evidence>
<keyword evidence="3" id="KW-1185">Reference proteome</keyword>
<sequence>MGSLPYHVRSTSPDESNDVRHAMPASDDATAGVPALWHGAAHRSRRFGVPQPISETIAAAATTFGHKGHWMRDTDITDTDITAAQRIIARYERYFDDADRPDNGSLAEEFQRFVAELREVLPGRDANQLFEHAAQLRDSDGERVPARWSGTTDQLAEQAAALEAAATILELADGKQPHP</sequence>
<comment type="caution">
    <text evidence="2">The sequence shown here is derived from an EMBL/GenBank/DDBJ whole genome shotgun (WGS) entry which is preliminary data.</text>
</comment>
<dbReference type="Proteomes" id="UP000741013">
    <property type="component" value="Unassembled WGS sequence"/>
</dbReference>
<evidence type="ECO:0000313" key="2">
    <source>
        <dbReference type="EMBL" id="MBP2183813.1"/>
    </source>
</evidence>
<gene>
    <name evidence="2" type="ORF">JOM49_005339</name>
</gene>